<gene>
    <name evidence="4" type="ORF">UCRPC4_g00603</name>
</gene>
<dbReference type="CDD" id="cd06257">
    <property type="entry name" value="DnaJ"/>
    <property type="match status" value="1"/>
</dbReference>
<accession>A0A0G2F2D5</accession>
<feature type="domain" description="J" evidence="3">
    <location>
        <begin position="65"/>
        <end position="134"/>
    </location>
</feature>
<dbReference type="Proteomes" id="UP000053317">
    <property type="component" value="Unassembled WGS sequence"/>
</dbReference>
<dbReference type="PROSITE" id="PS00636">
    <property type="entry name" value="DNAJ_1"/>
    <property type="match status" value="1"/>
</dbReference>
<proteinExistence type="predicted"/>
<dbReference type="PROSITE" id="PS50076">
    <property type="entry name" value="DNAJ_2"/>
    <property type="match status" value="1"/>
</dbReference>
<sequence>MQAPDDEQDAQNFAASRPEFVFDDDENDSDDREDLAEQVTENDEDADAGADDSVNEIPTLSNKADLYALLGLAPVPPPSDADIRGAYHRISAQFHPDKHPPTHQNAARQQFERVQNAYEILIDATKRVIYDLVGEDGVTREYAPGGAMRSGPCEQTKEIGPKAMSPQEFRKWFIAQMKKRERKELQSLVESRPSSEDSKDDDSYDDALSANKVSGHLMINASVGGQLKQSQYEVKFRDIKTNEITPKMIPLPPSILARSLALGTTAFISVPEAGRHDGKYGLFRSKQASHGSWGVEIGTNAHGSSLSVAYGRNVFRGQVPGPKLSEWTDEGRRRQESASDLLAIERINAVRLEVQLSINSDGAFVWSVGGNRRFGDFTRAGISIGVQGPRGLVLNFTWNRLGQSLTVPVAVCPVSLVDVDIAAAAVGIPWLAYGILHYALLKPRAGRRRKEALKRRREEVEKAVRRRKQESLTTIELMKPAVERRQQKEDVNGGLVIETAMYGPVIPNLKRTTPSNDLKCHVADVTIPVAALVHHGQLSIPKALNKGQLIGFYDPAPNRPKVLQLRYRYGGKEHYAEFVDDQDVLCPNREHTI</sequence>
<dbReference type="InterPro" id="IPR052243">
    <property type="entry name" value="Mito_inner_membrane_organizer"/>
</dbReference>
<dbReference type="InterPro" id="IPR036869">
    <property type="entry name" value="J_dom_sf"/>
</dbReference>
<organism evidence="4 5">
    <name type="scientific">Phaeomoniella chlamydospora</name>
    <name type="common">Phaeoacremonium chlamydosporum</name>
    <dbReference type="NCBI Taxonomy" id="158046"/>
    <lineage>
        <taxon>Eukaryota</taxon>
        <taxon>Fungi</taxon>
        <taxon>Dikarya</taxon>
        <taxon>Ascomycota</taxon>
        <taxon>Pezizomycotina</taxon>
        <taxon>Eurotiomycetes</taxon>
        <taxon>Chaetothyriomycetidae</taxon>
        <taxon>Phaeomoniellales</taxon>
        <taxon>Phaeomoniellaceae</taxon>
        <taxon>Phaeomoniella</taxon>
    </lineage>
</organism>
<dbReference type="PANTHER" id="PTHR44157">
    <property type="entry name" value="DNAJ HOMOLOG SUBFAMILY C MEMBER 11"/>
    <property type="match status" value="1"/>
</dbReference>
<dbReference type="Gene3D" id="1.10.287.110">
    <property type="entry name" value="DnaJ domain"/>
    <property type="match status" value="1"/>
</dbReference>
<comment type="caution">
    <text evidence="4">The sequence shown here is derived from an EMBL/GenBank/DDBJ whole genome shotgun (WGS) entry which is preliminary data.</text>
</comment>
<dbReference type="PRINTS" id="PR00625">
    <property type="entry name" value="JDOMAIN"/>
</dbReference>
<dbReference type="SMART" id="SM00271">
    <property type="entry name" value="DnaJ"/>
    <property type="match status" value="1"/>
</dbReference>
<feature type="compositionally biased region" description="Acidic residues" evidence="2">
    <location>
        <begin position="21"/>
        <end position="54"/>
    </location>
</feature>
<dbReference type="InterPro" id="IPR024586">
    <property type="entry name" value="DnaJ-like_C11_C"/>
</dbReference>
<reference evidence="4 5" key="2">
    <citation type="submission" date="2015-05" db="EMBL/GenBank/DDBJ databases">
        <authorList>
            <person name="Morales-Cruz A."/>
            <person name="Amrine K.C."/>
            <person name="Cantu D."/>
        </authorList>
    </citation>
    <scope>NUCLEOTIDE SEQUENCE [LARGE SCALE GENOMIC DNA]</scope>
    <source>
        <strain evidence="4">UCRPC4</strain>
    </source>
</reference>
<reference evidence="4 5" key="1">
    <citation type="submission" date="2015-05" db="EMBL/GenBank/DDBJ databases">
        <title>Distinctive expansion of gene families associated with plant cell wall degradation and secondary metabolism in the genomes of grapevine trunk pathogens.</title>
        <authorList>
            <person name="Lawrence D.P."/>
            <person name="Travadon R."/>
            <person name="Rolshausen P.E."/>
            <person name="Baumgartner K."/>
        </authorList>
    </citation>
    <scope>NUCLEOTIDE SEQUENCE [LARGE SCALE GENOMIC DNA]</scope>
    <source>
        <strain evidence="4">UCRPC4</strain>
    </source>
</reference>
<dbReference type="OrthoDB" id="666364at2759"/>
<feature type="region of interest" description="Disordered" evidence="2">
    <location>
        <begin position="1"/>
        <end position="57"/>
    </location>
</feature>
<evidence type="ECO:0000256" key="1">
    <source>
        <dbReference type="ARBA" id="ARBA00023186"/>
    </source>
</evidence>
<dbReference type="GO" id="GO:0042407">
    <property type="term" value="P:cristae formation"/>
    <property type="evidence" value="ECO:0007669"/>
    <property type="project" value="TreeGrafter"/>
</dbReference>
<dbReference type="PANTHER" id="PTHR44157:SF1">
    <property type="entry name" value="DNAJ HOMOLOG SUBFAMILY C MEMBER 11"/>
    <property type="match status" value="1"/>
</dbReference>
<dbReference type="InterPro" id="IPR018253">
    <property type="entry name" value="DnaJ_domain_CS"/>
</dbReference>
<keyword evidence="1" id="KW-0143">Chaperone</keyword>
<dbReference type="Pfam" id="PF00226">
    <property type="entry name" value="DnaJ"/>
    <property type="match status" value="1"/>
</dbReference>
<evidence type="ECO:0000256" key="2">
    <source>
        <dbReference type="SAM" id="MobiDB-lite"/>
    </source>
</evidence>
<evidence type="ECO:0000313" key="5">
    <source>
        <dbReference type="Proteomes" id="UP000053317"/>
    </source>
</evidence>
<dbReference type="Pfam" id="PF11875">
    <property type="entry name" value="DnaJ-like_C11_C"/>
    <property type="match status" value="1"/>
</dbReference>
<keyword evidence="5" id="KW-1185">Reference proteome</keyword>
<dbReference type="AlphaFoldDB" id="A0A0G2F2D5"/>
<protein>
    <recommendedName>
        <fullName evidence="3">J domain-containing protein</fullName>
    </recommendedName>
</protein>
<dbReference type="GO" id="GO:0005739">
    <property type="term" value="C:mitochondrion"/>
    <property type="evidence" value="ECO:0007669"/>
    <property type="project" value="GOC"/>
</dbReference>
<dbReference type="EMBL" id="LCWF01000013">
    <property type="protein sequence ID" value="KKY28436.1"/>
    <property type="molecule type" value="Genomic_DNA"/>
</dbReference>
<dbReference type="SUPFAM" id="SSF46565">
    <property type="entry name" value="Chaperone J-domain"/>
    <property type="match status" value="1"/>
</dbReference>
<dbReference type="InterPro" id="IPR001623">
    <property type="entry name" value="DnaJ_domain"/>
</dbReference>
<evidence type="ECO:0000259" key="3">
    <source>
        <dbReference type="PROSITE" id="PS50076"/>
    </source>
</evidence>
<evidence type="ECO:0000313" key="4">
    <source>
        <dbReference type="EMBL" id="KKY28436.1"/>
    </source>
</evidence>
<feature type="region of interest" description="Disordered" evidence="2">
    <location>
        <begin position="184"/>
        <end position="207"/>
    </location>
</feature>
<name>A0A0G2F2D5_PHACM</name>